<comment type="caution">
    <text evidence="1">The sequence shown here is derived from an EMBL/GenBank/DDBJ whole genome shotgun (WGS) entry which is preliminary data.</text>
</comment>
<organism evidence="1 2">
    <name type="scientific">Aristaeella lactis</name>
    <dbReference type="NCBI Taxonomy" id="3046383"/>
    <lineage>
        <taxon>Bacteria</taxon>
        <taxon>Bacillati</taxon>
        <taxon>Bacillota</taxon>
        <taxon>Clostridia</taxon>
        <taxon>Eubacteriales</taxon>
        <taxon>Aristaeellaceae</taxon>
        <taxon>Aristaeella</taxon>
    </lineage>
</organism>
<keyword evidence="2" id="KW-1185">Reference proteome</keyword>
<evidence type="ECO:0000313" key="2">
    <source>
        <dbReference type="Proteomes" id="UP000192328"/>
    </source>
</evidence>
<reference evidence="1" key="1">
    <citation type="submission" date="2017-04" db="EMBL/GenBank/DDBJ databases">
        <authorList>
            <person name="Varghese N."/>
            <person name="Submissions S."/>
        </authorList>
    </citation>
    <scope>NUCLEOTIDE SEQUENCE</scope>
    <source>
        <strain evidence="1">WTE2008</strain>
    </source>
</reference>
<protein>
    <submittedName>
        <fullName evidence="1">EAL domain, c-di-GMP-specific phosphodiesterase class I (Or its enzymatically inactive variant)</fullName>
    </submittedName>
</protein>
<gene>
    <name evidence="1" type="ORF">SAMN06297397_2853</name>
</gene>
<proteinExistence type="predicted"/>
<evidence type="ECO:0000313" key="1">
    <source>
        <dbReference type="EMBL" id="SMC83983.1"/>
    </source>
</evidence>
<sequence length="645" mass="74203">MQYISEFCIAAVMGTAVLFALYFLKRNYDTPHNRLFFCMVVINLLASALNIVSIDSISHPEQYTPFFRDAINLTYLWLYNLLAGVFMLYADNVTKIPQIKTPVRIFFFSVHLLETFLIFTSPTTRWIAYFDENLLYCHGILHPLLYAIAYAEILAGLLFYAACRKRFNHYQKVSVFWYAVVNFIAQIFQIIFPRYVIGNFMTTLSLFFLFIAFENHAYYLFQTTMCYNRYAFITTVRRLQKRRTPYQIMALNMDYIRTSAVASRPSTIDQLTILLAERVDSAFAGKVYVLSNECFAIIEEDASPSWGQSAREKIQEYFSAPFVLTLQDKTETTRISPLIRTIRVTERFPDGYALLDYLTGTENTSSAALSDETVDTVLESMRHDQQILHMIDKALENRTFKVFYQPILEVSSGTYRSAEALIRLRDGNGSFVNPEELIRVAEKNGRINAVGLFVFEEVCRMIRDRDTKSLGINCIQVNLSPRQLREPSLADDLLGMLQKYGLSTDAINLEITETAEITRSEKEQVVSFMERMREEGVAFSLDDYGSGFATIGTLLTYPVNIVKFDRDILWKAMTEPSAMTILKTSLSAVKGIGKRAVVEGVETKEMEQMLRENDCDYMQGFLFSRPLAEENFIRFIREHNPDEGE</sequence>
<dbReference type="Proteomes" id="UP000192328">
    <property type="component" value="Unassembled WGS sequence"/>
</dbReference>
<name>A0AC61PPM3_9FIRM</name>
<accession>A0AC61PPM3</accession>
<dbReference type="EMBL" id="FWXZ01000007">
    <property type="protein sequence ID" value="SMC83983.1"/>
    <property type="molecule type" value="Genomic_DNA"/>
</dbReference>